<dbReference type="HOGENOM" id="CLU_1541139_0_0_1"/>
<dbReference type="EMBL" id="AFRT01000044">
    <property type="protein sequence ID" value="ELU45709.1"/>
    <property type="molecule type" value="Genomic_DNA"/>
</dbReference>
<name>L8XAJ8_THACA</name>
<reference evidence="1 2" key="1">
    <citation type="journal article" date="2013" name="Nat. Commun.">
        <title>The evolution and pathogenic mechanisms of the rice sheath blight pathogen.</title>
        <authorList>
            <person name="Zheng A."/>
            <person name="Lin R."/>
            <person name="Xu L."/>
            <person name="Qin P."/>
            <person name="Tang C."/>
            <person name="Ai P."/>
            <person name="Zhang D."/>
            <person name="Liu Y."/>
            <person name="Sun Z."/>
            <person name="Feng H."/>
            <person name="Wang Y."/>
            <person name="Chen Y."/>
            <person name="Liang X."/>
            <person name="Fu R."/>
            <person name="Li Q."/>
            <person name="Zhang J."/>
            <person name="Yu X."/>
            <person name="Xie Z."/>
            <person name="Ding L."/>
            <person name="Guan P."/>
            <person name="Tang J."/>
            <person name="Liang Y."/>
            <person name="Wang S."/>
            <person name="Deng Q."/>
            <person name="Li S."/>
            <person name="Zhu J."/>
            <person name="Wang L."/>
            <person name="Liu H."/>
            <person name="Li P."/>
        </authorList>
    </citation>
    <scope>NUCLEOTIDE SEQUENCE [LARGE SCALE GENOMIC DNA]</scope>
    <source>
        <strain evidence="2">AG-1 IA</strain>
    </source>
</reference>
<keyword evidence="2" id="KW-1185">Reference proteome</keyword>
<gene>
    <name evidence="1" type="ORF">AG1IA_00258</name>
</gene>
<comment type="caution">
    <text evidence="1">The sequence shown here is derived from an EMBL/GenBank/DDBJ whole genome shotgun (WGS) entry which is preliminary data.</text>
</comment>
<evidence type="ECO:0000313" key="1">
    <source>
        <dbReference type="EMBL" id="ELU45709.1"/>
    </source>
</evidence>
<evidence type="ECO:0000313" key="2">
    <source>
        <dbReference type="Proteomes" id="UP000011668"/>
    </source>
</evidence>
<organism evidence="1 2">
    <name type="scientific">Thanatephorus cucumeris (strain AG1-IA)</name>
    <name type="common">Rice sheath blight fungus</name>
    <name type="synonym">Rhizoctonia solani</name>
    <dbReference type="NCBI Taxonomy" id="983506"/>
    <lineage>
        <taxon>Eukaryota</taxon>
        <taxon>Fungi</taxon>
        <taxon>Dikarya</taxon>
        <taxon>Basidiomycota</taxon>
        <taxon>Agaricomycotina</taxon>
        <taxon>Agaricomycetes</taxon>
        <taxon>Cantharellales</taxon>
        <taxon>Ceratobasidiaceae</taxon>
        <taxon>Rhizoctonia</taxon>
        <taxon>Rhizoctonia solani AG-1</taxon>
    </lineage>
</organism>
<proteinExistence type="predicted"/>
<accession>L8XAJ8</accession>
<protein>
    <submittedName>
        <fullName evidence="1">Uncharacterized protein</fullName>
    </submittedName>
</protein>
<sequence length="174" mass="20165">MGNRKHETQRARAIYKRTTWNNITAEGNPQKTTQSRSTDHLFKLGSKLGLFFTNVRHDLFGKGLAPSYVCRIDGTRRCCGPRPMRLDRQLEHLDLFVYFGNRHRSTCGRPALGRLQDLSPLLPEHEINSFRPCTLALKEVAQRIHKHIQVFAHFAARLGNLSRLERLRWQSFTS</sequence>
<dbReference type="AlphaFoldDB" id="L8XAJ8"/>
<dbReference type="Proteomes" id="UP000011668">
    <property type="component" value="Unassembled WGS sequence"/>
</dbReference>